<dbReference type="RefSeq" id="WP_091083884.1">
    <property type="nucleotide sequence ID" value="NZ_FNRD01000001.1"/>
</dbReference>
<name>A0A1H3X589_9FLAO</name>
<feature type="domain" description="CBS" evidence="3">
    <location>
        <begin position="11"/>
        <end position="68"/>
    </location>
</feature>
<evidence type="ECO:0000256" key="2">
    <source>
        <dbReference type="PROSITE-ProRule" id="PRU00703"/>
    </source>
</evidence>
<dbReference type="EMBL" id="FNRD01000001">
    <property type="protein sequence ID" value="SDZ94111.1"/>
    <property type="molecule type" value="Genomic_DNA"/>
</dbReference>
<evidence type="ECO:0000259" key="3">
    <source>
        <dbReference type="PROSITE" id="PS51371"/>
    </source>
</evidence>
<protein>
    <submittedName>
        <fullName evidence="4">CBS domain-containing protein</fullName>
    </submittedName>
</protein>
<dbReference type="Pfam" id="PF00571">
    <property type="entry name" value="CBS"/>
    <property type="match status" value="2"/>
</dbReference>
<dbReference type="AlphaFoldDB" id="A0A1H3X589"/>
<dbReference type="STRING" id="150146.SAMN05443667_101370"/>
<dbReference type="PROSITE" id="PS51371">
    <property type="entry name" value="CBS"/>
    <property type="match status" value="2"/>
</dbReference>
<dbReference type="InterPro" id="IPR051257">
    <property type="entry name" value="Diverse_CBS-Domain"/>
</dbReference>
<proteinExistence type="predicted"/>
<dbReference type="Proteomes" id="UP000198951">
    <property type="component" value="Unassembled WGS sequence"/>
</dbReference>
<evidence type="ECO:0000313" key="5">
    <source>
        <dbReference type="Proteomes" id="UP000198951"/>
    </source>
</evidence>
<dbReference type="SMART" id="SM00116">
    <property type="entry name" value="CBS"/>
    <property type="match status" value="2"/>
</dbReference>
<dbReference type="InterPro" id="IPR046342">
    <property type="entry name" value="CBS_dom_sf"/>
</dbReference>
<reference evidence="5" key="1">
    <citation type="submission" date="2016-10" db="EMBL/GenBank/DDBJ databases">
        <authorList>
            <person name="Varghese N."/>
            <person name="Submissions S."/>
        </authorList>
    </citation>
    <scope>NUCLEOTIDE SEQUENCE [LARGE SCALE GENOMIC DNA]</scope>
    <source>
        <strain evidence="5">DSM 22376</strain>
    </source>
</reference>
<dbReference type="InterPro" id="IPR000644">
    <property type="entry name" value="CBS_dom"/>
</dbReference>
<dbReference type="Gene3D" id="3.10.580.10">
    <property type="entry name" value="CBS-domain"/>
    <property type="match status" value="1"/>
</dbReference>
<organism evidence="4 5">
    <name type="scientific">Flavobacterium gillisiae</name>
    <dbReference type="NCBI Taxonomy" id="150146"/>
    <lineage>
        <taxon>Bacteria</taxon>
        <taxon>Pseudomonadati</taxon>
        <taxon>Bacteroidota</taxon>
        <taxon>Flavobacteriia</taxon>
        <taxon>Flavobacteriales</taxon>
        <taxon>Flavobacteriaceae</taxon>
        <taxon>Flavobacterium</taxon>
    </lineage>
</organism>
<keyword evidence="1 2" id="KW-0129">CBS domain</keyword>
<dbReference type="OrthoDB" id="1119899at2"/>
<gene>
    <name evidence="4" type="ORF">SAMN05443667_101370</name>
</gene>
<keyword evidence="5" id="KW-1185">Reference proteome</keyword>
<dbReference type="PANTHER" id="PTHR43080">
    <property type="entry name" value="CBS DOMAIN-CONTAINING PROTEIN CBSX3, MITOCHONDRIAL"/>
    <property type="match status" value="1"/>
</dbReference>
<dbReference type="PANTHER" id="PTHR43080:SF2">
    <property type="entry name" value="CBS DOMAIN-CONTAINING PROTEIN"/>
    <property type="match status" value="1"/>
</dbReference>
<feature type="domain" description="CBS" evidence="3">
    <location>
        <begin position="86"/>
        <end position="142"/>
    </location>
</feature>
<sequence>MKENVPVSVIMTKNVVKLNLSDDLTKAEALFKKHKIRHIPVVNNHKIIGLLSYTDLLRVSYADAVDDQAKDVESIVFNMFTVGQVMAKDIIEISSETTIKEAAEILASNEFHALPVCDNDILLGIVTTTDLIKYLLDQYKDVI</sequence>
<evidence type="ECO:0000256" key="1">
    <source>
        <dbReference type="ARBA" id="ARBA00023122"/>
    </source>
</evidence>
<accession>A0A1H3X589</accession>
<evidence type="ECO:0000313" key="4">
    <source>
        <dbReference type="EMBL" id="SDZ94111.1"/>
    </source>
</evidence>
<dbReference type="SUPFAM" id="SSF54631">
    <property type="entry name" value="CBS-domain pair"/>
    <property type="match status" value="1"/>
</dbReference>